<dbReference type="GO" id="GO:0005509">
    <property type="term" value="F:calcium ion binding"/>
    <property type="evidence" value="ECO:0007669"/>
    <property type="project" value="InterPro"/>
</dbReference>
<dbReference type="SUPFAM" id="SSF55909">
    <property type="entry name" value="Pentein"/>
    <property type="match status" value="1"/>
</dbReference>
<feature type="signal peptide" evidence="1">
    <location>
        <begin position="1"/>
        <end position="23"/>
    </location>
</feature>
<dbReference type="InterPro" id="IPR013530">
    <property type="entry name" value="PAD_C"/>
</dbReference>
<evidence type="ECO:0000259" key="2">
    <source>
        <dbReference type="Pfam" id="PF03068"/>
    </source>
</evidence>
<evidence type="ECO:0000256" key="1">
    <source>
        <dbReference type="SAM" id="SignalP"/>
    </source>
</evidence>
<dbReference type="AlphaFoldDB" id="A0A430MA06"/>
<sequence length="609" mass="67042">MFLSFLLQNSLLALLLGTRLVLAIPNFNPQILADTNRDGIINHFDAANKEIWTSNRGAIFLPNIGDQQHRCPNIDLVKQPLSNFELASCNDASGDRLLTPEHAAPLKTLPLANISHDAIGSINTTPKSTFGRVRIFWQSHGSSDWSLVDPQITFNATSLAAGLTLAIDGRELVTDTSIWDGLVNITFSVTDGNVTASDTVVIKQAPVLIHHHLQAPEVVLSTDGTVTTSIWQTGFINSMQNTLDGLDQDLSFVLFNETDDIWAQDFLEPGYASMPGPNGPISIRVLLRSAQLGRTAGRQVFSLLRGPGVGGFQPGLGSGFGHEEINSGGNIETIPPYTSRAGVEYKSGRVITGKHFENYPAESMIKFLEAQGVQKPLVLEVGWLAVGHVDEVVQFVPYDNELGFTIAIVDTISAFHLLENAWKDGHGDAKVISYDGDMTPDNETIFIDPEVLNLTIKDLLNDKDFIAVNSYAQSFINDTIDLLLEEVPLSKSDILRVPTLWKDVTYPWPITPDGHPPRLNRAPPGERQLKSFFPQSINGLVLGRDYLTPKPWGPVIDGRDILEEAVKDVYARANMTAWLIDDYMSHHVRGGEVHCGTNTLREKDVAWWE</sequence>
<dbReference type="PANTHER" id="PTHR10837:SF8">
    <property type="entry name" value="PROTEIN-ARGININE DEIMINASE"/>
    <property type="match status" value="1"/>
</dbReference>
<organism evidence="3 4">
    <name type="scientific">Fusarium euwallaceae</name>
    <dbReference type="NCBI Taxonomy" id="1147111"/>
    <lineage>
        <taxon>Eukaryota</taxon>
        <taxon>Fungi</taxon>
        <taxon>Dikarya</taxon>
        <taxon>Ascomycota</taxon>
        <taxon>Pezizomycotina</taxon>
        <taxon>Sordariomycetes</taxon>
        <taxon>Hypocreomycetidae</taxon>
        <taxon>Hypocreales</taxon>
        <taxon>Nectriaceae</taxon>
        <taxon>Fusarium</taxon>
        <taxon>Fusarium solani species complex</taxon>
    </lineage>
</organism>
<feature type="domain" description="Protein-arginine deiminase C-terminal" evidence="2">
    <location>
        <begin position="195"/>
        <end position="609"/>
    </location>
</feature>
<reference evidence="3 4" key="1">
    <citation type="submission" date="2017-06" db="EMBL/GenBank/DDBJ databases">
        <title>Comparative genomic analysis of Ambrosia Fusariam Clade fungi.</title>
        <authorList>
            <person name="Stajich J.E."/>
            <person name="Carrillo J."/>
            <person name="Kijimoto T."/>
            <person name="Eskalen A."/>
            <person name="O'Donnell K."/>
            <person name="Kasson M."/>
        </authorList>
    </citation>
    <scope>NUCLEOTIDE SEQUENCE [LARGE SCALE GENOMIC DNA]</scope>
    <source>
        <strain evidence="3 4">UCR1854</strain>
    </source>
</reference>
<evidence type="ECO:0000313" key="3">
    <source>
        <dbReference type="EMBL" id="RTE84821.1"/>
    </source>
</evidence>
<protein>
    <recommendedName>
        <fullName evidence="2">Protein-arginine deiminase C-terminal domain-containing protein</fullName>
    </recommendedName>
</protein>
<dbReference type="Gene3D" id="3.75.10.10">
    <property type="entry name" value="L-arginine/glycine Amidinotransferase, Chain A"/>
    <property type="match status" value="1"/>
</dbReference>
<dbReference type="Proteomes" id="UP000287124">
    <property type="component" value="Unassembled WGS sequence"/>
</dbReference>
<dbReference type="InterPro" id="IPR004303">
    <property type="entry name" value="PAD"/>
</dbReference>
<dbReference type="GO" id="GO:0005737">
    <property type="term" value="C:cytoplasm"/>
    <property type="evidence" value="ECO:0007669"/>
    <property type="project" value="InterPro"/>
</dbReference>
<dbReference type="PANTHER" id="PTHR10837">
    <property type="entry name" value="PEPTIDYLARGININE DEIMINASE"/>
    <property type="match status" value="1"/>
</dbReference>
<proteinExistence type="predicted"/>
<feature type="chain" id="PRO_5019340782" description="Protein-arginine deiminase C-terminal domain-containing protein" evidence="1">
    <location>
        <begin position="24"/>
        <end position="609"/>
    </location>
</feature>
<dbReference type="InterPro" id="IPR036556">
    <property type="entry name" value="PAD_central_sf"/>
</dbReference>
<accession>A0A430MA06</accession>
<keyword evidence="1" id="KW-0732">Signal</keyword>
<dbReference type="GO" id="GO:0004668">
    <property type="term" value="F:protein-arginine deiminase activity"/>
    <property type="evidence" value="ECO:0007669"/>
    <property type="project" value="InterPro"/>
</dbReference>
<comment type="caution">
    <text evidence="3">The sequence shown here is derived from an EMBL/GenBank/DDBJ whole genome shotgun (WGS) entry which is preliminary data.</text>
</comment>
<gene>
    <name evidence="3" type="ORF">BHE90_000622</name>
</gene>
<keyword evidence="4" id="KW-1185">Reference proteome</keyword>
<dbReference type="EMBL" id="MIKF01000004">
    <property type="protein sequence ID" value="RTE84821.1"/>
    <property type="molecule type" value="Genomic_DNA"/>
</dbReference>
<dbReference type="SUPFAM" id="SSF110083">
    <property type="entry name" value="Peptidylarginine deiminase Pad4, middle domain"/>
    <property type="match status" value="1"/>
</dbReference>
<name>A0A430MA06_9HYPO</name>
<dbReference type="Pfam" id="PF03068">
    <property type="entry name" value="PAD"/>
    <property type="match status" value="1"/>
</dbReference>
<evidence type="ECO:0000313" key="4">
    <source>
        <dbReference type="Proteomes" id="UP000287124"/>
    </source>
</evidence>